<reference evidence="4" key="1">
    <citation type="submission" date="2020-02" db="EMBL/GenBank/DDBJ databases">
        <authorList>
            <person name="Meier V. D."/>
        </authorList>
    </citation>
    <scope>NUCLEOTIDE SEQUENCE</scope>
    <source>
        <strain evidence="4">AVDCRST_MAG84</strain>
    </source>
</reference>
<dbReference type="SMART" id="SM01080">
    <property type="entry name" value="CHASE2"/>
    <property type="match status" value="1"/>
</dbReference>
<feature type="domain" description="EAL" evidence="2">
    <location>
        <begin position="580"/>
        <end position="838"/>
    </location>
</feature>
<dbReference type="AlphaFoldDB" id="A0A6J4KSF4"/>
<dbReference type="InterPro" id="IPR050706">
    <property type="entry name" value="Cyclic-di-GMP_PDE-like"/>
</dbReference>
<keyword evidence="1" id="KW-0812">Transmembrane</keyword>
<dbReference type="PROSITE" id="PS50883">
    <property type="entry name" value="EAL"/>
    <property type="match status" value="1"/>
</dbReference>
<dbReference type="Gene3D" id="3.20.20.450">
    <property type="entry name" value="EAL domain"/>
    <property type="match status" value="1"/>
</dbReference>
<dbReference type="InterPro" id="IPR035919">
    <property type="entry name" value="EAL_sf"/>
</dbReference>
<evidence type="ECO:0000313" key="4">
    <source>
        <dbReference type="EMBL" id="CAA9312753.1"/>
    </source>
</evidence>
<dbReference type="FunFam" id="3.20.20.450:FF:000001">
    <property type="entry name" value="Cyclic di-GMP phosphodiesterase yahA"/>
    <property type="match status" value="1"/>
</dbReference>
<dbReference type="SUPFAM" id="SSF55073">
    <property type="entry name" value="Nucleotide cyclase"/>
    <property type="match status" value="1"/>
</dbReference>
<feature type="transmembrane region" description="Helical" evidence="1">
    <location>
        <begin position="355"/>
        <end position="373"/>
    </location>
</feature>
<feature type="transmembrane region" description="Helical" evidence="1">
    <location>
        <begin position="331"/>
        <end position="348"/>
    </location>
</feature>
<dbReference type="PROSITE" id="PS50887">
    <property type="entry name" value="GGDEF"/>
    <property type="match status" value="1"/>
</dbReference>
<accession>A0A6J4KSF4</accession>
<feature type="domain" description="GGDEF" evidence="3">
    <location>
        <begin position="435"/>
        <end position="571"/>
    </location>
</feature>
<evidence type="ECO:0000256" key="1">
    <source>
        <dbReference type="SAM" id="Phobius"/>
    </source>
</evidence>
<sequence>MSVATGLNLSSQNRRVWILPAMLAGATVTLLNMGVRQLGGLQSWELGSFDSLVRLQPDSGPDPRLLVVAISEADIQALGRFPISDKTIAQTLTKLQKYQPKVIGLDLYRDLPQAPGHQELLAALKAPNVVAIKELSDSESPGVPAPPGIPPDRVGFNDFVLDADGVVRRHLISVSQPENNTAFSFSVQMALLYLKDRVQPKNSPVHPHQINWGKAEFVPLTSDSGGYANIDTKGYQILLKYRSGNEVARQVSIRQVLKGEIDPSWVKDKIVLIGTTAPSTRDLFLTPYSPVKKQSPKMPGVLVHAQMLSQILSAVLDGRSLFWVWPEWAEILWNAAWAMVGGVVAWRIQHPARAGLAGGAALMGLLGITFGIFTGGGWVPLVSPALGLVVTGVGVSAYRKLYDAFHDSLTGLPNRDLFVNFLGRAIAHTRGLRSYRFAVLFLDLDRFKVINDSLGHLAGDELLISVVLRLRASIGPADTVARVGGDHFAILVRNVDVGRAVDLADRIHQALIVPFELKGQEVLVTASIGIALGGEPAAAVSEQPEHLLRDAHTAMYRAKALGTGRYQVFNASMHAVAVERLQLETDLRLALKRREFVLHYQPFVSLASGRIIGFEALVRWLHPVRGLIAPMKFIPVAEETGAIVPLGEWVLEEACRQLRLWEEMFGFDRALIMSVNLSGKQFAQPDLVDRIQVILETTGLSAESLKLEITESVVMDDVESAIAVLKQMKALNVKLGIDDFGTGYSSLSYLSRFPTDTLKVDKSFVGRMEIESEGENVAIVRTIVALAHALGMDVIAEGVETAAQLAMLRSIGCEYGQGYFFAKPLPSEAATALMASEPQW</sequence>
<dbReference type="CDD" id="cd01949">
    <property type="entry name" value="GGDEF"/>
    <property type="match status" value="1"/>
</dbReference>
<gene>
    <name evidence="4" type="ORF">AVDCRST_MAG84-884</name>
</gene>
<dbReference type="InterPro" id="IPR000160">
    <property type="entry name" value="GGDEF_dom"/>
</dbReference>
<evidence type="ECO:0000259" key="2">
    <source>
        <dbReference type="PROSITE" id="PS50883"/>
    </source>
</evidence>
<dbReference type="CDD" id="cd01948">
    <property type="entry name" value="EAL"/>
    <property type="match status" value="1"/>
</dbReference>
<proteinExistence type="predicted"/>
<dbReference type="Pfam" id="PF00990">
    <property type="entry name" value="GGDEF"/>
    <property type="match status" value="1"/>
</dbReference>
<dbReference type="InterPro" id="IPR007890">
    <property type="entry name" value="CHASE2"/>
</dbReference>
<keyword evidence="1" id="KW-1133">Transmembrane helix</keyword>
<protein>
    <submittedName>
        <fullName evidence="4">Diguanylate cyclase/phosphodiesterase (GGDEF &amp; EAL domains) with PAS/PAC sensor(S)</fullName>
    </submittedName>
</protein>
<dbReference type="GO" id="GO:0071111">
    <property type="term" value="F:cyclic-guanylate-specific phosphodiesterase activity"/>
    <property type="evidence" value="ECO:0007669"/>
    <property type="project" value="InterPro"/>
</dbReference>
<organism evidence="4">
    <name type="scientific">uncultured Microcoleus sp</name>
    <dbReference type="NCBI Taxonomy" id="259945"/>
    <lineage>
        <taxon>Bacteria</taxon>
        <taxon>Bacillati</taxon>
        <taxon>Cyanobacteriota</taxon>
        <taxon>Cyanophyceae</taxon>
        <taxon>Oscillatoriophycideae</taxon>
        <taxon>Oscillatoriales</taxon>
        <taxon>Microcoleaceae</taxon>
        <taxon>Microcoleus</taxon>
        <taxon>environmental samples</taxon>
    </lineage>
</organism>
<dbReference type="EMBL" id="CADCTZ010000130">
    <property type="protein sequence ID" value="CAA9312753.1"/>
    <property type="molecule type" value="Genomic_DNA"/>
</dbReference>
<evidence type="ECO:0000259" key="3">
    <source>
        <dbReference type="PROSITE" id="PS50887"/>
    </source>
</evidence>
<dbReference type="Gene3D" id="3.30.70.270">
    <property type="match status" value="1"/>
</dbReference>
<dbReference type="SMART" id="SM00052">
    <property type="entry name" value="EAL"/>
    <property type="match status" value="1"/>
</dbReference>
<dbReference type="NCBIfam" id="TIGR00254">
    <property type="entry name" value="GGDEF"/>
    <property type="match status" value="1"/>
</dbReference>
<dbReference type="Pfam" id="PF00563">
    <property type="entry name" value="EAL"/>
    <property type="match status" value="1"/>
</dbReference>
<dbReference type="PANTHER" id="PTHR33121:SF70">
    <property type="entry name" value="SIGNALING PROTEIN YKOW"/>
    <property type="match status" value="1"/>
</dbReference>
<dbReference type="InterPro" id="IPR001633">
    <property type="entry name" value="EAL_dom"/>
</dbReference>
<dbReference type="SMART" id="SM00267">
    <property type="entry name" value="GGDEF"/>
    <property type="match status" value="1"/>
</dbReference>
<dbReference type="Pfam" id="PF05226">
    <property type="entry name" value="CHASE2"/>
    <property type="match status" value="1"/>
</dbReference>
<dbReference type="InterPro" id="IPR029787">
    <property type="entry name" value="Nucleotide_cyclase"/>
</dbReference>
<dbReference type="PANTHER" id="PTHR33121">
    <property type="entry name" value="CYCLIC DI-GMP PHOSPHODIESTERASE PDEF"/>
    <property type="match status" value="1"/>
</dbReference>
<name>A0A6J4KSF4_9CYAN</name>
<dbReference type="InterPro" id="IPR043128">
    <property type="entry name" value="Rev_trsase/Diguanyl_cyclase"/>
</dbReference>
<dbReference type="SUPFAM" id="SSF141868">
    <property type="entry name" value="EAL domain-like"/>
    <property type="match status" value="1"/>
</dbReference>
<keyword evidence="1" id="KW-0472">Membrane</keyword>